<dbReference type="SMART" id="SM00530">
    <property type="entry name" value="HTH_XRE"/>
    <property type="match status" value="1"/>
</dbReference>
<keyword evidence="3" id="KW-1185">Reference proteome</keyword>
<evidence type="ECO:0000259" key="1">
    <source>
        <dbReference type="PROSITE" id="PS50943"/>
    </source>
</evidence>
<evidence type="ECO:0000313" key="2">
    <source>
        <dbReference type="EMBL" id="GAA1953428.1"/>
    </source>
</evidence>
<gene>
    <name evidence="2" type="ORF">GCM10009838_05910</name>
</gene>
<dbReference type="RefSeq" id="WP_344655321.1">
    <property type="nucleotide sequence ID" value="NZ_BAAAQM010000002.1"/>
</dbReference>
<dbReference type="InterPro" id="IPR001387">
    <property type="entry name" value="Cro/C1-type_HTH"/>
</dbReference>
<dbReference type="Pfam" id="PF13560">
    <property type="entry name" value="HTH_31"/>
    <property type="match status" value="1"/>
</dbReference>
<accession>A0ABN2QK30</accession>
<dbReference type="InterPro" id="IPR010982">
    <property type="entry name" value="Lambda_DNA-bd_dom_sf"/>
</dbReference>
<evidence type="ECO:0000313" key="3">
    <source>
        <dbReference type="Proteomes" id="UP001499854"/>
    </source>
</evidence>
<name>A0ABN2QK30_9ACTN</name>
<proteinExistence type="predicted"/>
<reference evidence="2 3" key="1">
    <citation type="journal article" date="2019" name="Int. J. Syst. Evol. Microbiol.">
        <title>The Global Catalogue of Microorganisms (GCM) 10K type strain sequencing project: providing services to taxonomists for standard genome sequencing and annotation.</title>
        <authorList>
            <consortium name="The Broad Institute Genomics Platform"/>
            <consortium name="The Broad Institute Genome Sequencing Center for Infectious Disease"/>
            <person name="Wu L."/>
            <person name="Ma J."/>
        </authorList>
    </citation>
    <scope>NUCLEOTIDE SEQUENCE [LARGE SCALE GENOMIC DNA]</scope>
    <source>
        <strain evidence="2 3">JCM 16013</strain>
    </source>
</reference>
<organism evidence="2 3">
    <name type="scientific">Catenulispora subtropica</name>
    <dbReference type="NCBI Taxonomy" id="450798"/>
    <lineage>
        <taxon>Bacteria</taxon>
        <taxon>Bacillati</taxon>
        <taxon>Actinomycetota</taxon>
        <taxon>Actinomycetes</taxon>
        <taxon>Catenulisporales</taxon>
        <taxon>Catenulisporaceae</taxon>
        <taxon>Catenulispora</taxon>
    </lineage>
</organism>
<protein>
    <submittedName>
        <fullName evidence="2">Helix-turn-helix transcriptional regulator</fullName>
    </submittedName>
</protein>
<dbReference type="SUPFAM" id="SSF47413">
    <property type="entry name" value="lambda repressor-like DNA-binding domains"/>
    <property type="match status" value="1"/>
</dbReference>
<dbReference type="EMBL" id="BAAAQM010000002">
    <property type="protein sequence ID" value="GAA1953428.1"/>
    <property type="molecule type" value="Genomic_DNA"/>
</dbReference>
<feature type="domain" description="HTH cro/C1-type" evidence="1">
    <location>
        <begin position="13"/>
        <end position="68"/>
    </location>
</feature>
<sequence length="401" mass="44004">MATFEPETDGGRIRRLRKRAGLTQAEFGQLMGRSQGWVSGIESGDIELDSVTLIVRAASVLKVYPNEITGRPYDPGTPAEDRGHRAIPAIRRVVSRHDLPPDWPVDPRPHSELEAALAQLTTLRMAARYADLGEMAPSLIREIHAAAYLAPPGEQSERLHGLLARAYREADTVAHELGYDDLSTLTTERFRAAADRAGDPCLSAVFDYLRVRDLWAADLWPDALGVIDGAIGSMGEPVGRAEASVWGSLQLRAAITAALSSNETEAWQRIGLAAQTADRLGDDCDPYKLCFGPANVAIHGVAVAVEVRDGARAVQLASEVRMPATFPASRRGRFHLDAARGWIYYGGYEQALNEIERAERIAPLMVRNNPVAKAAVRSLLSHERRSQRERLRRIAGRMHIS</sequence>
<comment type="caution">
    <text evidence="2">The sequence shown here is derived from an EMBL/GenBank/DDBJ whole genome shotgun (WGS) entry which is preliminary data.</text>
</comment>
<dbReference type="Gene3D" id="1.10.260.40">
    <property type="entry name" value="lambda repressor-like DNA-binding domains"/>
    <property type="match status" value="1"/>
</dbReference>
<dbReference type="CDD" id="cd00093">
    <property type="entry name" value="HTH_XRE"/>
    <property type="match status" value="1"/>
</dbReference>
<dbReference type="PROSITE" id="PS50943">
    <property type="entry name" value="HTH_CROC1"/>
    <property type="match status" value="1"/>
</dbReference>
<dbReference type="Proteomes" id="UP001499854">
    <property type="component" value="Unassembled WGS sequence"/>
</dbReference>